<organism evidence="1 2">
    <name type="scientific">Acaulospora colombiana</name>
    <dbReference type="NCBI Taxonomy" id="27376"/>
    <lineage>
        <taxon>Eukaryota</taxon>
        <taxon>Fungi</taxon>
        <taxon>Fungi incertae sedis</taxon>
        <taxon>Mucoromycota</taxon>
        <taxon>Glomeromycotina</taxon>
        <taxon>Glomeromycetes</taxon>
        <taxon>Diversisporales</taxon>
        <taxon>Acaulosporaceae</taxon>
        <taxon>Acaulospora</taxon>
    </lineage>
</organism>
<dbReference type="Proteomes" id="UP000789525">
    <property type="component" value="Unassembled WGS sequence"/>
</dbReference>
<protein>
    <submittedName>
        <fullName evidence="1">2004_t:CDS:1</fullName>
    </submittedName>
</protein>
<comment type="caution">
    <text evidence="1">The sequence shown here is derived from an EMBL/GenBank/DDBJ whole genome shotgun (WGS) entry which is preliminary data.</text>
</comment>
<evidence type="ECO:0000313" key="2">
    <source>
        <dbReference type="Proteomes" id="UP000789525"/>
    </source>
</evidence>
<name>A0ACA9L1Y7_9GLOM</name>
<accession>A0ACA9L1Y7</accession>
<gene>
    <name evidence="1" type="ORF">ACOLOM_LOCUS2937</name>
</gene>
<dbReference type="EMBL" id="CAJVPT010004121">
    <property type="protein sequence ID" value="CAG8504323.1"/>
    <property type="molecule type" value="Genomic_DNA"/>
</dbReference>
<keyword evidence="2" id="KW-1185">Reference proteome</keyword>
<sequence length="75" mass="8563">MVRGSRSVREIQLLLLSFVYDGIPRDPYNPSFEVNRANLRPTRKSLSIVPRLRKQPILLALAGSSGKEKERDRCP</sequence>
<evidence type="ECO:0000313" key="1">
    <source>
        <dbReference type="EMBL" id="CAG8504323.1"/>
    </source>
</evidence>
<reference evidence="1" key="1">
    <citation type="submission" date="2021-06" db="EMBL/GenBank/DDBJ databases">
        <authorList>
            <person name="Kallberg Y."/>
            <person name="Tangrot J."/>
            <person name="Rosling A."/>
        </authorList>
    </citation>
    <scope>NUCLEOTIDE SEQUENCE</scope>
    <source>
        <strain evidence="1">CL356</strain>
    </source>
</reference>
<proteinExistence type="predicted"/>